<dbReference type="SUPFAM" id="SSF56112">
    <property type="entry name" value="Protein kinase-like (PK-like)"/>
    <property type="match status" value="1"/>
</dbReference>
<keyword evidence="1" id="KW-1133">Transmembrane helix</keyword>
<reference evidence="3 4" key="1">
    <citation type="submission" date="2014-06" db="EMBL/GenBank/DDBJ databases">
        <title>The Genome of the Aflatoxigenic Filamentous Fungus Aspergillus nomius.</title>
        <authorList>
            <person name="Moore M.G."/>
            <person name="Shannon B.M."/>
            <person name="Brian M.M."/>
        </authorList>
    </citation>
    <scope>NUCLEOTIDE SEQUENCE [LARGE SCALE GENOMIC DNA]</scope>
    <source>
        <strain evidence="3 4">NRRL 13137</strain>
    </source>
</reference>
<dbReference type="RefSeq" id="XP_015401828.1">
    <property type="nucleotide sequence ID" value="XM_015555353.1"/>
</dbReference>
<sequence length="287" mass="33011">MDTKPDLIGLGRVGCGMRIGDIAVKTANTWTVPANASEYTSIVYQQTNRTNEESLIHEGRIYQRLAFVEGVLKPLHISNKEIRMPYIAHGSLDKHLSTNKTSINNEQRLGWFQNAAEIINGVHEQRVIIADIAARNFLINKDLSLQLCEDFLSIKFDIARFGSTMYEIVSGNRYEFYVNPEIDKDLDDDESKTYKDWPTSEQFPDTRNIFLGDIIRKCWLKDGYCSMKEVHTALHSTRASIEAIEATLDWRYIFRVGSPIITTIIFSMIVARRLLWRKVVDTITFKH</sequence>
<evidence type="ECO:0000256" key="1">
    <source>
        <dbReference type="SAM" id="Phobius"/>
    </source>
</evidence>
<dbReference type="InterPro" id="IPR001245">
    <property type="entry name" value="Ser-Thr/Tyr_kinase_cat_dom"/>
</dbReference>
<dbReference type="Proteomes" id="UP000037505">
    <property type="component" value="Unassembled WGS sequence"/>
</dbReference>
<accession>A0A0L1INJ8</accession>
<feature type="transmembrane region" description="Helical" evidence="1">
    <location>
        <begin position="252"/>
        <end position="271"/>
    </location>
</feature>
<comment type="caution">
    <text evidence="3">The sequence shown here is derived from an EMBL/GenBank/DDBJ whole genome shotgun (WGS) entry which is preliminary data.</text>
</comment>
<keyword evidence="1" id="KW-0812">Transmembrane</keyword>
<dbReference type="InterPro" id="IPR020635">
    <property type="entry name" value="Tyr_kinase_cat_dom"/>
</dbReference>
<evidence type="ECO:0000313" key="4">
    <source>
        <dbReference type="Proteomes" id="UP000037505"/>
    </source>
</evidence>
<dbReference type="InterPro" id="IPR011009">
    <property type="entry name" value="Kinase-like_dom_sf"/>
</dbReference>
<dbReference type="GO" id="GO:0004713">
    <property type="term" value="F:protein tyrosine kinase activity"/>
    <property type="evidence" value="ECO:0007669"/>
    <property type="project" value="InterPro"/>
</dbReference>
<evidence type="ECO:0000259" key="2">
    <source>
        <dbReference type="SMART" id="SM00219"/>
    </source>
</evidence>
<organism evidence="3 4">
    <name type="scientific">Aspergillus nomiae NRRL (strain ATCC 15546 / NRRL 13137 / CBS 260.88 / M93)</name>
    <dbReference type="NCBI Taxonomy" id="1509407"/>
    <lineage>
        <taxon>Eukaryota</taxon>
        <taxon>Fungi</taxon>
        <taxon>Dikarya</taxon>
        <taxon>Ascomycota</taxon>
        <taxon>Pezizomycotina</taxon>
        <taxon>Eurotiomycetes</taxon>
        <taxon>Eurotiomycetidae</taxon>
        <taxon>Eurotiales</taxon>
        <taxon>Aspergillaceae</taxon>
        <taxon>Aspergillus</taxon>
        <taxon>Aspergillus subgen. Circumdati</taxon>
    </lineage>
</organism>
<dbReference type="Pfam" id="PF07714">
    <property type="entry name" value="PK_Tyr_Ser-Thr"/>
    <property type="match status" value="1"/>
</dbReference>
<keyword evidence="4" id="KW-1185">Reference proteome</keyword>
<protein>
    <recommendedName>
        <fullName evidence="2">Tyrosine-protein kinase catalytic domain-containing protein</fullName>
    </recommendedName>
</protein>
<name>A0A0L1INJ8_ASPN3</name>
<gene>
    <name evidence="3" type="ORF">ANOM_010097</name>
</gene>
<dbReference type="OrthoDB" id="1668230at2759"/>
<evidence type="ECO:0000313" key="3">
    <source>
        <dbReference type="EMBL" id="KNG80905.1"/>
    </source>
</evidence>
<dbReference type="GeneID" id="26811901"/>
<dbReference type="AlphaFoldDB" id="A0A0L1INJ8"/>
<proteinExistence type="predicted"/>
<dbReference type="EMBL" id="JNOM01000522">
    <property type="protein sequence ID" value="KNG80905.1"/>
    <property type="molecule type" value="Genomic_DNA"/>
</dbReference>
<dbReference type="Gene3D" id="1.10.510.10">
    <property type="entry name" value="Transferase(Phosphotransferase) domain 1"/>
    <property type="match status" value="1"/>
</dbReference>
<keyword evidence="1" id="KW-0472">Membrane</keyword>
<feature type="domain" description="Tyrosine-protein kinase catalytic" evidence="2">
    <location>
        <begin position="2"/>
        <end position="234"/>
    </location>
</feature>
<dbReference type="SMART" id="SM00219">
    <property type="entry name" value="TyrKc"/>
    <property type="match status" value="1"/>
</dbReference>
<dbReference type="STRING" id="1509407.A0A0L1INJ8"/>